<dbReference type="EMBL" id="REFJ01000001">
    <property type="protein sequence ID" value="RMA82270.1"/>
    <property type="molecule type" value="Genomic_DNA"/>
</dbReference>
<dbReference type="CDD" id="cd03405">
    <property type="entry name" value="SPFH_HflC"/>
    <property type="match status" value="1"/>
</dbReference>
<proteinExistence type="inferred from homology"/>
<evidence type="ECO:0000256" key="6">
    <source>
        <dbReference type="PIRNR" id="PIRNR005651"/>
    </source>
</evidence>
<dbReference type="Proteomes" id="UP000267187">
    <property type="component" value="Unassembled WGS sequence"/>
</dbReference>
<sequence length="293" mass="33438">MNSNKPVFILIGLLVLAFIASKSLYVVSETERAVKLRFGKMEEADIAPGLHLKVPFVEDVRFFDARVQTLDAPPEDFLNAEKKLLTVDSFAKWRIIDVDRYYTSTNGDVRRAASLLAQRISEGLRNEFALRSLSEAVALERDEMMEDLTAGLVDATREQLGIEIVDVRVKKIELPNDVSSDVFRRMRAERERQAREYRSQGQEVAEGIRADADRQKIVIEANAYRDAEILRGEGDARAAAIYAESYGKDTEFYTFWRSLDAYRHTFNRDGDIMVLQPDSEFFNYLKDSNGKAD</sequence>
<dbReference type="GO" id="GO:0006508">
    <property type="term" value="P:proteolysis"/>
    <property type="evidence" value="ECO:0007669"/>
    <property type="project" value="UniProtKB-KW"/>
</dbReference>
<evidence type="ECO:0000313" key="9">
    <source>
        <dbReference type="Proteomes" id="UP000267187"/>
    </source>
</evidence>
<keyword evidence="8" id="KW-0378">Hydrolase</keyword>
<gene>
    <name evidence="8" type="ORF">DFR27_0218</name>
</gene>
<keyword evidence="4" id="KW-1133">Transmembrane helix</keyword>
<comment type="caution">
    <text evidence="8">The sequence shown here is derived from an EMBL/GenBank/DDBJ whole genome shotgun (WGS) entry which is preliminary data.</text>
</comment>
<dbReference type="OrthoDB" id="9812991at2"/>
<keyword evidence="5" id="KW-0472">Membrane</keyword>
<dbReference type="PANTHER" id="PTHR42911">
    <property type="entry name" value="MODULATOR OF FTSH PROTEASE HFLC"/>
    <property type="match status" value="1"/>
</dbReference>
<dbReference type="SMART" id="SM00244">
    <property type="entry name" value="PHB"/>
    <property type="match status" value="1"/>
</dbReference>
<dbReference type="NCBIfam" id="TIGR01932">
    <property type="entry name" value="hflC"/>
    <property type="match status" value="1"/>
</dbReference>
<dbReference type="Pfam" id="PF01145">
    <property type="entry name" value="Band_7"/>
    <property type="match status" value="1"/>
</dbReference>
<dbReference type="GO" id="GO:0016020">
    <property type="term" value="C:membrane"/>
    <property type="evidence" value="ECO:0007669"/>
    <property type="project" value="UniProtKB-SubCell"/>
</dbReference>
<dbReference type="PIRSF" id="PIRSF005651">
    <property type="entry name" value="HflC"/>
    <property type="match status" value="1"/>
</dbReference>
<keyword evidence="3" id="KW-0812">Transmembrane</keyword>
<dbReference type="AlphaFoldDB" id="A0A3M0ABK8"/>
<keyword evidence="9" id="KW-1185">Reference proteome</keyword>
<dbReference type="SUPFAM" id="SSF117892">
    <property type="entry name" value="Band 7/SPFH domain"/>
    <property type="match status" value="1"/>
</dbReference>
<name>A0A3M0ABK8_9GAMM</name>
<evidence type="ECO:0000259" key="7">
    <source>
        <dbReference type="SMART" id="SM00244"/>
    </source>
</evidence>
<dbReference type="InterPro" id="IPR001107">
    <property type="entry name" value="Band_7"/>
</dbReference>
<feature type="domain" description="Band 7" evidence="7">
    <location>
        <begin position="22"/>
        <end position="186"/>
    </location>
</feature>
<evidence type="ECO:0000313" key="8">
    <source>
        <dbReference type="EMBL" id="RMA82270.1"/>
    </source>
</evidence>
<evidence type="ECO:0000256" key="4">
    <source>
        <dbReference type="ARBA" id="ARBA00022989"/>
    </source>
</evidence>
<dbReference type="Gene3D" id="3.30.479.30">
    <property type="entry name" value="Band 7 domain"/>
    <property type="match status" value="1"/>
</dbReference>
<protein>
    <recommendedName>
        <fullName evidence="6">Protein HflC</fullName>
    </recommendedName>
</protein>
<evidence type="ECO:0000256" key="3">
    <source>
        <dbReference type="ARBA" id="ARBA00022692"/>
    </source>
</evidence>
<organism evidence="8 9">
    <name type="scientific">Umboniibacter marinipuniceus</name>
    <dbReference type="NCBI Taxonomy" id="569599"/>
    <lineage>
        <taxon>Bacteria</taxon>
        <taxon>Pseudomonadati</taxon>
        <taxon>Pseudomonadota</taxon>
        <taxon>Gammaproteobacteria</taxon>
        <taxon>Cellvibrionales</taxon>
        <taxon>Cellvibrionaceae</taxon>
        <taxon>Umboniibacter</taxon>
    </lineage>
</organism>
<dbReference type="InterPro" id="IPR036013">
    <property type="entry name" value="Band_7/SPFH_dom_sf"/>
</dbReference>
<dbReference type="PANTHER" id="PTHR42911:SF1">
    <property type="entry name" value="MODULATOR OF FTSH PROTEASE HFLC"/>
    <property type="match status" value="1"/>
</dbReference>
<reference evidence="8 9" key="1">
    <citation type="submission" date="2018-10" db="EMBL/GenBank/DDBJ databases">
        <title>Genomic Encyclopedia of Type Strains, Phase IV (KMG-IV): sequencing the most valuable type-strain genomes for metagenomic binning, comparative biology and taxonomic classification.</title>
        <authorList>
            <person name="Goeker M."/>
        </authorList>
    </citation>
    <scope>NUCLEOTIDE SEQUENCE [LARGE SCALE GENOMIC DNA]</scope>
    <source>
        <strain evidence="8 9">DSM 25080</strain>
    </source>
</reference>
<dbReference type="RefSeq" id="WP_121875613.1">
    <property type="nucleotide sequence ID" value="NZ_REFJ01000001.1"/>
</dbReference>
<accession>A0A3M0ABK8</accession>
<keyword evidence="8" id="KW-0645">Protease</keyword>
<dbReference type="GO" id="GO:0008233">
    <property type="term" value="F:peptidase activity"/>
    <property type="evidence" value="ECO:0007669"/>
    <property type="project" value="UniProtKB-KW"/>
</dbReference>
<dbReference type="InterPro" id="IPR010200">
    <property type="entry name" value="HflC"/>
</dbReference>
<comment type="subcellular location">
    <subcellularLocation>
        <location evidence="1">Membrane</location>
        <topology evidence="1">Single-pass membrane protein</topology>
    </subcellularLocation>
</comment>
<evidence type="ECO:0000256" key="1">
    <source>
        <dbReference type="ARBA" id="ARBA00004167"/>
    </source>
</evidence>
<comment type="similarity">
    <text evidence="2 6">Belongs to the band 7/mec-2 family. HflC subfamily.</text>
</comment>
<evidence type="ECO:0000256" key="2">
    <source>
        <dbReference type="ARBA" id="ARBA00007862"/>
    </source>
</evidence>
<comment type="function">
    <text evidence="6">HflC and HflK could regulate a protease.</text>
</comment>
<evidence type="ECO:0000256" key="5">
    <source>
        <dbReference type="ARBA" id="ARBA00023136"/>
    </source>
</evidence>